<dbReference type="AlphaFoldDB" id="A0A7H9B1V0"/>
<evidence type="ECO:0000256" key="7">
    <source>
        <dbReference type="SAM" id="MobiDB-lite"/>
    </source>
</evidence>
<reference evidence="8 9" key="1">
    <citation type="submission" date="2020-07" db="EMBL/GenBank/DDBJ databases">
        <title>The yeast mating-type switching endonuclease HO is a domesticated member of an unorthodox homing genetic element family.</title>
        <authorList>
            <person name="Coughlan A.Y."/>
            <person name="Lombardi L."/>
            <person name="Braun-Galleani S."/>
            <person name="Martos A.R."/>
            <person name="Galeote V."/>
            <person name="Bigey F."/>
            <person name="Dequin S."/>
            <person name="Byrne K.P."/>
            <person name="Wolfe K.H."/>
        </authorList>
    </citation>
    <scope>NUCLEOTIDE SEQUENCE [LARGE SCALE GENOMIC DNA]</scope>
    <source>
        <strain evidence="8 9">NRRL Y-6702</strain>
    </source>
</reference>
<comment type="similarity">
    <text evidence="3 6">Belongs to the UTP11 family.</text>
</comment>
<sequence>MASHRTAAIISRRIKSIVRRFNMAKLVHNVQKKQHKERSQLAGRSRLGFLEKHKDYVKRAQDYHKKEKSLKILRTKAKERNPDEYFHAMHSRSTDAQGLLHASRHGSDEDASLSTDQVKLLKTQDSNYIRTLRQMELHKMTRKSNDLTFDASGSHTVFVDTKEELGEFTPEKFFNTTVEMLNRRQNRLTKEQLTSNLGSENSFVPNPKAIMPKESLDKKRLKKLKLVKEHLEREADLKRVQQKMDFQREVMKNGSKKKITDANGNVSFKWKKQRKR</sequence>
<evidence type="ECO:0000313" key="8">
    <source>
        <dbReference type="EMBL" id="QLG72635.1"/>
    </source>
</evidence>
<dbReference type="PANTHER" id="PTHR12838">
    <property type="entry name" value="U3 SMALL NUCLEOLAR RNA-ASSOCIATED PROTEIN 11"/>
    <property type="match status" value="1"/>
</dbReference>
<dbReference type="EMBL" id="CP058607">
    <property type="protein sequence ID" value="QLG72635.1"/>
    <property type="molecule type" value="Genomic_DNA"/>
</dbReference>
<comment type="subunit">
    <text evidence="6">Component of the ribosomal small subunit (SSU) processome.</text>
</comment>
<dbReference type="Pfam" id="PF03998">
    <property type="entry name" value="Utp11"/>
    <property type="match status" value="1"/>
</dbReference>
<protein>
    <recommendedName>
        <fullName evidence="6">U3 small nucleolar RNA-associated protein 11</fullName>
        <shortName evidence="6">U3 snoRNA-associated protein 11</shortName>
    </recommendedName>
</protein>
<dbReference type="GO" id="GO:0032040">
    <property type="term" value="C:small-subunit processome"/>
    <property type="evidence" value="ECO:0007669"/>
    <property type="project" value="UniProtKB-UniRule"/>
</dbReference>
<name>A0A7H9B1V0_ZYGMR</name>
<evidence type="ECO:0000256" key="2">
    <source>
        <dbReference type="ARBA" id="ARBA00004604"/>
    </source>
</evidence>
<dbReference type="GO" id="GO:0006364">
    <property type="term" value="P:rRNA processing"/>
    <property type="evidence" value="ECO:0007669"/>
    <property type="project" value="UniProtKB-UniRule"/>
</dbReference>
<dbReference type="RefSeq" id="XP_037144363.1">
    <property type="nucleotide sequence ID" value="XM_037288468.1"/>
</dbReference>
<evidence type="ECO:0000256" key="4">
    <source>
        <dbReference type="ARBA" id="ARBA00022552"/>
    </source>
</evidence>
<dbReference type="Proteomes" id="UP000509704">
    <property type="component" value="Chromosome 4"/>
</dbReference>
<organism evidence="8 9">
    <name type="scientific">Zygotorulaspora mrakii</name>
    <name type="common">Zygosaccharomyces mrakii</name>
    <dbReference type="NCBI Taxonomy" id="42260"/>
    <lineage>
        <taxon>Eukaryota</taxon>
        <taxon>Fungi</taxon>
        <taxon>Dikarya</taxon>
        <taxon>Ascomycota</taxon>
        <taxon>Saccharomycotina</taxon>
        <taxon>Saccharomycetes</taxon>
        <taxon>Saccharomycetales</taxon>
        <taxon>Saccharomycetaceae</taxon>
        <taxon>Zygotorulaspora</taxon>
    </lineage>
</organism>
<dbReference type="PIRSF" id="PIRSF015952">
    <property type="entry name" value="U3snoRNP11"/>
    <property type="match status" value="1"/>
</dbReference>
<evidence type="ECO:0000256" key="3">
    <source>
        <dbReference type="ARBA" id="ARBA00008105"/>
    </source>
</evidence>
<dbReference type="KEGG" id="zmk:HG535_0D03430"/>
<comment type="function">
    <text evidence="1 6">Involved in nucleolar processing of pre-18S ribosomal RNA.</text>
</comment>
<evidence type="ECO:0000313" key="9">
    <source>
        <dbReference type="Proteomes" id="UP000509704"/>
    </source>
</evidence>
<gene>
    <name evidence="8" type="ORF">HG535_0D03430</name>
</gene>
<dbReference type="PANTHER" id="PTHR12838:SF0">
    <property type="entry name" value="U3 SMALL NUCLEOLAR RNA-ASSOCIATED PROTEIN 11-RELATED"/>
    <property type="match status" value="1"/>
</dbReference>
<dbReference type="GeneID" id="59236359"/>
<proteinExistence type="inferred from homology"/>
<feature type="region of interest" description="Disordered" evidence="7">
    <location>
        <begin position="252"/>
        <end position="276"/>
    </location>
</feature>
<comment type="subcellular location">
    <subcellularLocation>
        <location evidence="2 6">Nucleus</location>
        <location evidence="2 6">Nucleolus</location>
    </subcellularLocation>
</comment>
<keyword evidence="4 6" id="KW-0698">rRNA processing</keyword>
<dbReference type="OrthoDB" id="29058at2759"/>
<evidence type="ECO:0000256" key="1">
    <source>
        <dbReference type="ARBA" id="ARBA00004099"/>
    </source>
</evidence>
<keyword evidence="9" id="KW-1185">Reference proteome</keyword>
<evidence type="ECO:0000256" key="5">
    <source>
        <dbReference type="ARBA" id="ARBA00023242"/>
    </source>
</evidence>
<keyword evidence="5 6" id="KW-0539">Nucleus</keyword>
<evidence type="ECO:0000256" key="6">
    <source>
        <dbReference type="PIRNR" id="PIRNR015952"/>
    </source>
</evidence>
<dbReference type="InterPro" id="IPR007144">
    <property type="entry name" value="SSU_processome_Utp11"/>
</dbReference>
<accession>A0A7H9B1V0</accession>